<dbReference type="AlphaFoldDB" id="A0A667HR17"/>
<proteinExistence type="inferred from homology"/>
<gene>
    <name evidence="4" type="primary">PYCR1</name>
</gene>
<dbReference type="GO" id="GO:0055129">
    <property type="term" value="P:L-proline biosynthetic process"/>
    <property type="evidence" value="ECO:0007669"/>
    <property type="project" value="TreeGrafter"/>
</dbReference>
<evidence type="ECO:0000259" key="3">
    <source>
        <dbReference type="Pfam" id="PF03807"/>
    </source>
</evidence>
<feature type="region of interest" description="Disordered" evidence="2">
    <location>
        <begin position="363"/>
        <end position="405"/>
    </location>
</feature>
<dbReference type="Proteomes" id="UP000472241">
    <property type="component" value="Unplaced"/>
</dbReference>
<organism evidence="4 5">
    <name type="scientific">Lynx canadensis</name>
    <name type="common">Canada lynx</name>
    <name type="synonym">Felis canadensis</name>
    <dbReference type="NCBI Taxonomy" id="61383"/>
    <lineage>
        <taxon>Eukaryota</taxon>
        <taxon>Metazoa</taxon>
        <taxon>Chordata</taxon>
        <taxon>Craniata</taxon>
        <taxon>Vertebrata</taxon>
        <taxon>Euteleostomi</taxon>
        <taxon>Mammalia</taxon>
        <taxon>Eutheria</taxon>
        <taxon>Laurasiatheria</taxon>
        <taxon>Carnivora</taxon>
        <taxon>Feliformia</taxon>
        <taxon>Felidae</taxon>
        <taxon>Felinae</taxon>
        <taxon>Lynx</taxon>
    </lineage>
</organism>
<accession>A0A667HR17</accession>
<dbReference type="PANTHER" id="PTHR11645">
    <property type="entry name" value="PYRROLINE-5-CARBOXYLATE REDUCTASE"/>
    <property type="match status" value="1"/>
</dbReference>
<protein>
    <submittedName>
        <fullName evidence="4">Pyrroline-5-carboxylate reductase 1</fullName>
    </submittedName>
</protein>
<dbReference type="InterPro" id="IPR028939">
    <property type="entry name" value="P5C_Rdtase_cat_N"/>
</dbReference>
<reference evidence="4" key="1">
    <citation type="submission" date="2025-08" db="UniProtKB">
        <authorList>
            <consortium name="Ensembl"/>
        </authorList>
    </citation>
    <scope>IDENTIFICATION</scope>
</reference>
<dbReference type="Pfam" id="PF03807">
    <property type="entry name" value="F420_oxidored"/>
    <property type="match status" value="1"/>
</dbReference>
<keyword evidence="5" id="KW-1185">Reference proteome</keyword>
<evidence type="ECO:0000313" key="4">
    <source>
        <dbReference type="Ensembl" id="ENSLCNP00005029017.1"/>
    </source>
</evidence>
<evidence type="ECO:0000256" key="2">
    <source>
        <dbReference type="SAM" id="MobiDB-lite"/>
    </source>
</evidence>
<comment type="similarity">
    <text evidence="1">Belongs to the pyrroline-5-carboxylate reductase family.</text>
</comment>
<dbReference type="Ensembl" id="ENSLCNT00005032416.1">
    <property type="protein sequence ID" value="ENSLCNP00005029017.1"/>
    <property type="gene ID" value="ENSLCNG00005018883.1"/>
</dbReference>
<dbReference type="Gene3D" id="3.40.50.720">
    <property type="entry name" value="NAD(P)-binding Rossmann-like Domain"/>
    <property type="match status" value="1"/>
</dbReference>
<dbReference type="InterPro" id="IPR036291">
    <property type="entry name" value="NAD(P)-bd_dom_sf"/>
</dbReference>
<dbReference type="FunFam" id="3.40.50.720:FF:000064">
    <property type="entry name" value="Pyrroline-5-carboxylate reductase 1"/>
    <property type="match status" value="1"/>
</dbReference>
<dbReference type="GO" id="GO:0004735">
    <property type="term" value="F:pyrroline-5-carboxylate reductase activity"/>
    <property type="evidence" value="ECO:0007669"/>
    <property type="project" value="TreeGrafter"/>
</dbReference>
<reference evidence="4" key="2">
    <citation type="submission" date="2025-09" db="UniProtKB">
        <authorList>
            <consortium name="Ensembl"/>
        </authorList>
    </citation>
    <scope>IDENTIFICATION</scope>
</reference>
<evidence type="ECO:0000256" key="1">
    <source>
        <dbReference type="ARBA" id="ARBA00005525"/>
    </source>
</evidence>
<sequence length="405" mass="42740">MREEPWGEHVTDPASWPADSPSCLALGTQVSLVGRVCWSGKGFAKGPPQGLRGPEGGCQVRHIWGLNTLAPGPRVGWAAGSRLPTRTPGGWQPEAGWVRAVAGMRHPSSVCTGDLFRGRVLLPLWGGKGGWGPAELHTPSPRSWPSTFSAASVLFSTWGLGRTLGGGRLSPRLHSPQKMGVNLTSHNKETVRHSDVLFLAVKPHIIPFILDEIGADVEDRHIVVSCAAGVTISSIEKKLTAFRPAPKVIRCMTNTPVVVREGATVYATGTHAQVEDGRLLEQLMSSVGFCTEVEEDLIDAVTGLSGSGPAYVRPGDGWQLVAVGSAGTSGHILPTPPCSVAVGRAAGPTVAWRRRRKGLGRRFRRLLPAGVHSPGGPGRRRREDGASAAPGHPPRGPGSAGQCFP</sequence>
<dbReference type="SUPFAM" id="SSF51735">
    <property type="entry name" value="NAD(P)-binding Rossmann-fold domains"/>
    <property type="match status" value="1"/>
</dbReference>
<name>A0A667HR17_LYNCA</name>
<feature type="domain" description="Pyrroline-5-carboxylate reductase catalytic N-terminal" evidence="3">
    <location>
        <begin position="177"/>
        <end position="229"/>
    </location>
</feature>
<evidence type="ECO:0000313" key="5">
    <source>
        <dbReference type="Proteomes" id="UP000472241"/>
    </source>
</evidence>
<dbReference type="PANTHER" id="PTHR11645:SF6">
    <property type="entry name" value="PYRROLINE-5-CARBOXYLATE REDUCTASE 1, MITOCHONDRIAL"/>
    <property type="match status" value="1"/>
</dbReference>